<name>A0ABY5ZWL9_9BURK</name>
<gene>
    <name evidence="2" type="ORF">N4T19_22350</name>
</gene>
<dbReference type="InterPro" id="IPR007791">
    <property type="entry name" value="DjlA_N"/>
</dbReference>
<dbReference type="Gene3D" id="1.10.3680.10">
    <property type="entry name" value="TerB-like"/>
    <property type="match status" value="1"/>
</dbReference>
<protein>
    <submittedName>
        <fullName evidence="2">TerB family tellurite resistance protein</fullName>
    </submittedName>
</protein>
<dbReference type="InterPro" id="IPR029024">
    <property type="entry name" value="TerB-like"/>
</dbReference>
<sequence>MTTEEIRATLTLCLLASFADGEKHEREREQIRQVAEGLAADQQINLPHLYQDVLLRRVQLGDVLAQLQTTEARQLAYEMALCVCEADGSTSPKEAAFLAQLREAFGTAGQAPTAPGPTAAPAVAAATGMAAAAALATPPAQALAGNLVDAPLNAALPDTPLALTEPAPHPAAADPLVPAQAERRPSSLSVEAMDQKILKASVLNGAIELLPENLSTLAIIPLQMRLVYQIGQNYGYELDKGHIKDLLGALGVGLTSQYLEQAGRKLLGGLLGKAGKGLLGGLGRQAVSSGMSFASTYALGHVANQYYAGGRQLSTDMLKNAYQHVMQDGRQLQSRYQAQMQETASGLNTAKILSMVRGGQ</sequence>
<proteinExistence type="predicted"/>
<keyword evidence="3" id="KW-1185">Reference proteome</keyword>
<dbReference type="EMBL" id="CP104377">
    <property type="protein sequence ID" value="UXC18387.1"/>
    <property type="molecule type" value="Genomic_DNA"/>
</dbReference>
<dbReference type="SUPFAM" id="SSF158682">
    <property type="entry name" value="TerB-like"/>
    <property type="match status" value="1"/>
</dbReference>
<evidence type="ECO:0000259" key="1">
    <source>
        <dbReference type="Pfam" id="PF05099"/>
    </source>
</evidence>
<evidence type="ECO:0000313" key="3">
    <source>
        <dbReference type="Proteomes" id="UP001058290"/>
    </source>
</evidence>
<feature type="domain" description="Co-chaperone DjlA N-terminal" evidence="1">
    <location>
        <begin position="8"/>
        <end position="106"/>
    </location>
</feature>
<organism evidence="2 3">
    <name type="scientific">Comamonas squillarum</name>
    <dbReference type="NCBI Taxonomy" id="2977320"/>
    <lineage>
        <taxon>Bacteria</taxon>
        <taxon>Pseudomonadati</taxon>
        <taxon>Pseudomonadota</taxon>
        <taxon>Betaproteobacteria</taxon>
        <taxon>Burkholderiales</taxon>
        <taxon>Comamonadaceae</taxon>
        <taxon>Comamonas</taxon>
    </lineage>
</organism>
<reference evidence="2" key="1">
    <citation type="submission" date="2022-09" db="EMBL/GenBank/DDBJ databases">
        <title>Bacterial diversity in gut of crayfish and pufferfish.</title>
        <authorList>
            <person name="Huang Y."/>
        </authorList>
    </citation>
    <scope>NUCLEOTIDE SEQUENCE</scope>
    <source>
        <strain evidence="2">PR12</strain>
    </source>
</reference>
<dbReference type="Pfam" id="PF05099">
    <property type="entry name" value="TerB"/>
    <property type="match status" value="1"/>
</dbReference>
<evidence type="ECO:0000313" key="2">
    <source>
        <dbReference type="EMBL" id="UXC18387.1"/>
    </source>
</evidence>
<accession>A0ABY5ZWL9</accession>
<dbReference type="RefSeq" id="WP_260719034.1">
    <property type="nucleotide sequence ID" value="NZ_CP104377.1"/>
</dbReference>
<dbReference type="Proteomes" id="UP001058290">
    <property type="component" value="Chromosome"/>
</dbReference>
<dbReference type="CDD" id="cd07177">
    <property type="entry name" value="terB_like"/>
    <property type="match status" value="1"/>
</dbReference>